<dbReference type="InterPro" id="IPR011856">
    <property type="entry name" value="tRNA_endonuc-like_dom_sf"/>
</dbReference>
<keyword evidence="3" id="KW-0540">Nuclease</keyword>
<accession>A0A327T214</accession>
<keyword evidence="3" id="KW-0378">Hydrolase</keyword>
<dbReference type="InterPro" id="IPR053148">
    <property type="entry name" value="PD-DEXK-like_domain"/>
</dbReference>
<dbReference type="InterPro" id="IPR041527">
    <property type="entry name" value="YhcG_N"/>
</dbReference>
<name>A0A327T214_9SPHI</name>
<sequence>MNQKENISIEITNNMLSTHIEKLYSEIRHVIEKGKDTAYRAVNATMVEVYWQIGKLIVEDEQGGKEKAGYGAALLEELSVRLANEYGKSFSSRNLRYIRQFYFVFPKWNAVRSELSWTHYRLLLKTEREDARLFYMQEAIDGNWSTRTLERQLNSLYFERMILTQKGDRSLIKAEAESKKEIMEAKDIIKDPYVLDFLELKTTSTSFYEQGLEQAIIDKLQGFLLELGKGFSFVSRQYRISLAGEHFFIDLVFYNYILKCFLLVDLKTGKLSHQDVGQMDMYVRIFEEKMRQESDNPTIGLILCSEKNKAVAKYSLLNDSKQIFASKYKTYLPTEQELQLEIAKERDAIEMEKRLE</sequence>
<gene>
    <name evidence="3" type="ORF">LY11_00936</name>
</gene>
<proteinExistence type="predicted"/>
<keyword evidence="3" id="KW-0255">Endonuclease</keyword>
<dbReference type="GO" id="GO:0003676">
    <property type="term" value="F:nucleic acid binding"/>
    <property type="evidence" value="ECO:0007669"/>
    <property type="project" value="InterPro"/>
</dbReference>
<feature type="domain" description="YhcG N-terminal" evidence="2">
    <location>
        <begin position="26"/>
        <end position="160"/>
    </location>
</feature>
<feature type="domain" description="YhcG PDDEXK nuclease" evidence="1">
    <location>
        <begin position="187"/>
        <end position="339"/>
    </location>
</feature>
<dbReference type="Proteomes" id="UP000249754">
    <property type="component" value="Unassembled WGS sequence"/>
</dbReference>
<dbReference type="Pfam" id="PF17761">
    <property type="entry name" value="DUF1016_N"/>
    <property type="match status" value="1"/>
</dbReference>
<reference evidence="3 4" key="1">
    <citation type="submission" date="2018-06" db="EMBL/GenBank/DDBJ databases">
        <title>Genomic Encyclopedia of Archaeal and Bacterial Type Strains, Phase II (KMG-II): from individual species to whole genera.</title>
        <authorList>
            <person name="Goeker M."/>
        </authorList>
    </citation>
    <scope>NUCLEOTIDE SEQUENCE [LARGE SCALE GENOMIC DNA]</scope>
    <source>
        <strain evidence="3 4">DSM 14825</strain>
    </source>
</reference>
<evidence type="ECO:0000313" key="3">
    <source>
        <dbReference type="EMBL" id="RAJ35690.1"/>
    </source>
</evidence>
<dbReference type="PANTHER" id="PTHR30547">
    <property type="entry name" value="UNCHARACTERIZED PROTEIN YHCG-RELATED"/>
    <property type="match status" value="1"/>
</dbReference>
<dbReference type="GO" id="GO:0004519">
    <property type="term" value="F:endonuclease activity"/>
    <property type="evidence" value="ECO:0007669"/>
    <property type="project" value="UniProtKB-KW"/>
</dbReference>
<evidence type="ECO:0000259" key="2">
    <source>
        <dbReference type="Pfam" id="PF17761"/>
    </source>
</evidence>
<dbReference type="AlphaFoldDB" id="A0A327T214"/>
<dbReference type="Pfam" id="PF06250">
    <property type="entry name" value="YhcG_C"/>
    <property type="match status" value="1"/>
</dbReference>
<dbReference type="RefSeq" id="WP_245952603.1">
    <property type="nucleotide sequence ID" value="NZ_QLLR01000002.1"/>
</dbReference>
<evidence type="ECO:0000259" key="1">
    <source>
        <dbReference type="Pfam" id="PF06250"/>
    </source>
</evidence>
<dbReference type="InterPro" id="IPR009362">
    <property type="entry name" value="YhcG_C"/>
</dbReference>
<dbReference type="PANTHER" id="PTHR30547:SF5">
    <property type="entry name" value="NUCLEASE YHCG-RELATED"/>
    <property type="match status" value="1"/>
</dbReference>
<protein>
    <submittedName>
        <fullName evidence="3">Putative nuclease of restriction endonuclease-like (RecB) superfamily</fullName>
    </submittedName>
</protein>
<organism evidence="3 4">
    <name type="scientific">Pedobacter cryoconitis</name>
    <dbReference type="NCBI Taxonomy" id="188932"/>
    <lineage>
        <taxon>Bacteria</taxon>
        <taxon>Pseudomonadati</taxon>
        <taxon>Bacteroidota</taxon>
        <taxon>Sphingobacteriia</taxon>
        <taxon>Sphingobacteriales</taxon>
        <taxon>Sphingobacteriaceae</taxon>
        <taxon>Pedobacter</taxon>
    </lineage>
</organism>
<evidence type="ECO:0000313" key="4">
    <source>
        <dbReference type="Proteomes" id="UP000249754"/>
    </source>
</evidence>
<comment type="caution">
    <text evidence="3">The sequence shown here is derived from an EMBL/GenBank/DDBJ whole genome shotgun (WGS) entry which is preliminary data.</text>
</comment>
<dbReference type="EMBL" id="QLLR01000002">
    <property type="protein sequence ID" value="RAJ35690.1"/>
    <property type="molecule type" value="Genomic_DNA"/>
</dbReference>
<dbReference type="Gene3D" id="3.40.1350.10">
    <property type="match status" value="1"/>
</dbReference>